<evidence type="ECO:0000256" key="3">
    <source>
        <dbReference type="ARBA" id="ARBA00012217"/>
    </source>
</evidence>
<dbReference type="Gene3D" id="3.30.470.20">
    <property type="entry name" value="ATP-grasp fold, B domain"/>
    <property type="match status" value="1"/>
</dbReference>
<dbReference type="GO" id="GO:0004639">
    <property type="term" value="F:phosphoribosylaminoimidazolesuccinocarboxamide synthase activity"/>
    <property type="evidence" value="ECO:0007669"/>
    <property type="project" value="UniProtKB-EC"/>
</dbReference>
<dbReference type="NCBIfam" id="NF010568">
    <property type="entry name" value="PRK13961.1"/>
    <property type="match status" value="1"/>
</dbReference>
<dbReference type="Gene3D" id="3.30.200.20">
    <property type="entry name" value="Phosphorylase Kinase, domain 1"/>
    <property type="match status" value="1"/>
</dbReference>
<feature type="domain" description="SAICAR synthetase/ADE2 N-terminal" evidence="10">
    <location>
        <begin position="16"/>
        <end position="265"/>
    </location>
</feature>
<organism evidence="11">
    <name type="scientific">hot springs metagenome</name>
    <dbReference type="NCBI Taxonomy" id="433727"/>
    <lineage>
        <taxon>unclassified sequences</taxon>
        <taxon>metagenomes</taxon>
        <taxon>ecological metagenomes</taxon>
    </lineage>
</organism>
<dbReference type="NCBIfam" id="TIGR00081">
    <property type="entry name" value="purC"/>
    <property type="match status" value="1"/>
</dbReference>
<evidence type="ECO:0000256" key="8">
    <source>
        <dbReference type="ARBA" id="ARBA00030409"/>
    </source>
</evidence>
<comment type="similarity">
    <text evidence="2">Belongs to the SAICAR synthetase family.</text>
</comment>
<keyword evidence="6" id="KW-0658">Purine biosynthesis</keyword>
<dbReference type="UniPathway" id="UPA00074">
    <property type="reaction ID" value="UER00131"/>
</dbReference>
<dbReference type="FunFam" id="3.30.200.20:FF:000199">
    <property type="entry name" value="Phosphoribosylaminoimidazole-succinocarboxamide synthase"/>
    <property type="match status" value="1"/>
</dbReference>
<sequence>MSDVVMETNFSDVKLLRRGKVRDVYEVDDHLLIVATDRVSAFDVVLPNGIPDKGKVLTQISIYWFNQMKDIIDNHIVATNVKDYPKILHKYEDILEGRSMFVKKASPMPVECIVRGYLSGSGWKEYKDKGMVCGIKLPKGLVESSRLDEPIFTPSTKAEEGHDINISFDEMKKIVGDELADRMKDVSLKVYKKGREIAEEKGIIIADTKMEFGIYENKLILIDELLTPDSSRFWSIKDYQPGKGQDSFDKQIVRDYLLTLDWNQTYPGPMLPDDIVAKTAARYREILEILTR</sequence>
<gene>
    <name evidence="11" type="ORF">A45J_0727</name>
</gene>
<dbReference type="PANTHER" id="PTHR43700">
    <property type="entry name" value="PHOSPHORIBOSYLAMINOIMIDAZOLE-SUCCINOCARBOXAMIDE SYNTHASE"/>
    <property type="match status" value="1"/>
</dbReference>
<comment type="caution">
    <text evidence="11">The sequence shown here is derived from an EMBL/GenBank/DDBJ whole genome shotgun (WGS) entry which is preliminary data.</text>
</comment>
<dbReference type="CDD" id="cd01414">
    <property type="entry name" value="SAICAR_synt_Sc"/>
    <property type="match status" value="1"/>
</dbReference>
<dbReference type="HAMAP" id="MF_00137">
    <property type="entry name" value="SAICAR_synth"/>
    <property type="match status" value="1"/>
</dbReference>
<protein>
    <recommendedName>
        <fullName evidence="3">phosphoribosylaminoimidazolesuccinocarboxamide synthase</fullName>
        <ecNumber evidence="3">6.3.2.6</ecNumber>
    </recommendedName>
    <alternativeName>
        <fullName evidence="8">SAICAR synthetase</fullName>
    </alternativeName>
</protein>
<proteinExistence type="inferred from homology"/>
<comment type="catalytic activity">
    <reaction evidence="9">
        <text>5-amino-1-(5-phospho-D-ribosyl)imidazole-4-carboxylate + L-aspartate + ATP = (2S)-2-[5-amino-1-(5-phospho-beta-D-ribosyl)imidazole-4-carboxamido]succinate + ADP + phosphate + 2 H(+)</text>
        <dbReference type="Rhea" id="RHEA:22628"/>
        <dbReference type="ChEBI" id="CHEBI:15378"/>
        <dbReference type="ChEBI" id="CHEBI:29991"/>
        <dbReference type="ChEBI" id="CHEBI:30616"/>
        <dbReference type="ChEBI" id="CHEBI:43474"/>
        <dbReference type="ChEBI" id="CHEBI:58443"/>
        <dbReference type="ChEBI" id="CHEBI:77657"/>
        <dbReference type="ChEBI" id="CHEBI:456216"/>
        <dbReference type="EC" id="6.3.2.6"/>
    </reaction>
</comment>
<comment type="pathway">
    <text evidence="1">Purine metabolism; IMP biosynthesis via de novo pathway; 5-amino-1-(5-phospho-D-ribosyl)imidazole-4-carboxamide from 5-amino-1-(5-phospho-D-ribosyl)imidazole-4-carboxylate: step 1/2.</text>
</comment>
<keyword evidence="4" id="KW-0436">Ligase</keyword>
<dbReference type="Pfam" id="PF01259">
    <property type="entry name" value="SAICAR_synt"/>
    <property type="match status" value="1"/>
</dbReference>
<dbReference type="InterPro" id="IPR001636">
    <property type="entry name" value="SAICAR_synth"/>
</dbReference>
<evidence type="ECO:0000259" key="10">
    <source>
        <dbReference type="Pfam" id="PF01259"/>
    </source>
</evidence>
<evidence type="ECO:0000256" key="1">
    <source>
        <dbReference type="ARBA" id="ARBA00004672"/>
    </source>
</evidence>
<evidence type="ECO:0000256" key="7">
    <source>
        <dbReference type="ARBA" id="ARBA00022840"/>
    </source>
</evidence>
<dbReference type="FunFam" id="3.30.470.20:FF:000015">
    <property type="entry name" value="Phosphoribosylaminoimidazole-succinocarboxamide synthase"/>
    <property type="match status" value="1"/>
</dbReference>
<dbReference type="GO" id="GO:0005524">
    <property type="term" value="F:ATP binding"/>
    <property type="evidence" value="ECO:0007669"/>
    <property type="project" value="UniProtKB-KW"/>
</dbReference>
<keyword evidence="7" id="KW-0067">ATP-binding</keyword>
<dbReference type="GO" id="GO:0006189">
    <property type="term" value="P:'de novo' IMP biosynthetic process"/>
    <property type="evidence" value="ECO:0007669"/>
    <property type="project" value="UniProtKB-UniPathway"/>
</dbReference>
<dbReference type="PANTHER" id="PTHR43700:SF1">
    <property type="entry name" value="PHOSPHORIBOSYLAMINOIMIDAZOLE-SUCCINOCARBOXAMIDE SYNTHASE"/>
    <property type="match status" value="1"/>
</dbReference>
<dbReference type="GO" id="GO:0005737">
    <property type="term" value="C:cytoplasm"/>
    <property type="evidence" value="ECO:0007669"/>
    <property type="project" value="TreeGrafter"/>
</dbReference>
<name>A0A5J4L643_9ZZZZ</name>
<keyword evidence="5" id="KW-0547">Nucleotide-binding</keyword>
<evidence type="ECO:0000256" key="9">
    <source>
        <dbReference type="ARBA" id="ARBA00048475"/>
    </source>
</evidence>
<evidence type="ECO:0000256" key="5">
    <source>
        <dbReference type="ARBA" id="ARBA00022741"/>
    </source>
</evidence>
<reference evidence="11" key="1">
    <citation type="submission" date="2019-10" db="EMBL/GenBank/DDBJ databases">
        <title>Metagenomic sequencing of thiosulfate-disproportionating enrichment culture.</title>
        <authorList>
            <person name="Umezawa K."/>
            <person name="Kojima H."/>
            <person name="Fukui M."/>
        </authorList>
    </citation>
    <scope>NUCLEOTIDE SEQUENCE</scope>
    <source>
        <strain evidence="11">45J</strain>
    </source>
</reference>
<dbReference type="SUPFAM" id="SSF56104">
    <property type="entry name" value="SAICAR synthase-like"/>
    <property type="match status" value="1"/>
</dbReference>
<dbReference type="EMBL" id="BLAB01000001">
    <property type="protein sequence ID" value="GER92996.1"/>
    <property type="molecule type" value="Genomic_DNA"/>
</dbReference>
<dbReference type="AlphaFoldDB" id="A0A5J4L643"/>
<evidence type="ECO:0000256" key="4">
    <source>
        <dbReference type="ARBA" id="ARBA00022598"/>
    </source>
</evidence>
<evidence type="ECO:0000256" key="6">
    <source>
        <dbReference type="ARBA" id="ARBA00022755"/>
    </source>
</evidence>
<evidence type="ECO:0000256" key="2">
    <source>
        <dbReference type="ARBA" id="ARBA00010190"/>
    </source>
</evidence>
<dbReference type="EC" id="6.3.2.6" evidence="3"/>
<dbReference type="InterPro" id="IPR028923">
    <property type="entry name" value="SAICAR_synt/ADE2_N"/>
</dbReference>
<evidence type="ECO:0000313" key="11">
    <source>
        <dbReference type="EMBL" id="GER92996.1"/>
    </source>
</evidence>
<accession>A0A5J4L643</accession>